<dbReference type="AlphaFoldDB" id="A0A9D2J3Y7"/>
<keyword evidence="1" id="KW-1133">Transmembrane helix</keyword>
<evidence type="ECO:0000313" key="2">
    <source>
        <dbReference type="EMBL" id="HIZ35392.1"/>
    </source>
</evidence>
<evidence type="ECO:0000313" key="3">
    <source>
        <dbReference type="Proteomes" id="UP000824037"/>
    </source>
</evidence>
<dbReference type="Pfam" id="PF19545">
    <property type="entry name" value="DUF6069"/>
    <property type="match status" value="1"/>
</dbReference>
<keyword evidence="1" id="KW-0472">Membrane</keyword>
<reference evidence="2" key="1">
    <citation type="journal article" date="2021" name="PeerJ">
        <title>Extensive microbial diversity within the chicken gut microbiome revealed by metagenomics and culture.</title>
        <authorList>
            <person name="Gilroy R."/>
            <person name="Ravi A."/>
            <person name="Getino M."/>
            <person name="Pursley I."/>
            <person name="Horton D.L."/>
            <person name="Alikhan N.F."/>
            <person name="Baker D."/>
            <person name="Gharbi K."/>
            <person name="Hall N."/>
            <person name="Watson M."/>
            <person name="Adriaenssens E.M."/>
            <person name="Foster-Nyarko E."/>
            <person name="Jarju S."/>
            <person name="Secka A."/>
            <person name="Antonio M."/>
            <person name="Oren A."/>
            <person name="Chaudhuri R.R."/>
            <person name="La Ragione R."/>
            <person name="Hildebrand F."/>
            <person name="Pallen M.J."/>
        </authorList>
    </citation>
    <scope>NUCLEOTIDE SEQUENCE</scope>
    <source>
        <strain evidence="2">ChiGjej4B4-7305</strain>
    </source>
</reference>
<proteinExistence type="predicted"/>
<feature type="transmembrane region" description="Helical" evidence="1">
    <location>
        <begin position="21"/>
        <end position="44"/>
    </location>
</feature>
<accession>A0A9D2J3Y7</accession>
<protein>
    <submittedName>
        <fullName evidence="2">Uncharacterized protein</fullName>
    </submittedName>
</protein>
<gene>
    <name evidence="2" type="ORF">H9815_06415</name>
</gene>
<comment type="caution">
    <text evidence="2">The sequence shown here is derived from an EMBL/GenBank/DDBJ whole genome shotgun (WGS) entry which is preliminary data.</text>
</comment>
<dbReference type="EMBL" id="DXBY01000108">
    <property type="protein sequence ID" value="HIZ35392.1"/>
    <property type="molecule type" value="Genomic_DNA"/>
</dbReference>
<organism evidence="2 3">
    <name type="scientific">Candidatus Ruania gallistercoris</name>
    <dbReference type="NCBI Taxonomy" id="2838746"/>
    <lineage>
        <taxon>Bacteria</taxon>
        <taxon>Bacillati</taxon>
        <taxon>Actinomycetota</taxon>
        <taxon>Actinomycetes</taxon>
        <taxon>Micrococcales</taxon>
        <taxon>Ruaniaceae</taxon>
        <taxon>Ruania</taxon>
    </lineage>
</organism>
<feature type="transmembrane region" description="Helical" evidence="1">
    <location>
        <begin position="114"/>
        <end position="133"/>
    </location>
</feature>
<name>A0A9D2J3Y7_9MICO</name>
<dbReference type="InterPro" id="IPR045713">
    <property type="entry name" value="DUF6069"/>
</dbReference>
<dbReference type="Proteomes" id="UP000824037">
    <property type="component" value="Unassembled WGS sequence"/>
</dbReference>
<sequence>MTSSTTTIPAVRKAQRRRRRLAVVGATVLAALLTWAVLDLLLGVDLSARTGPTVRVVGPAAIVPAALLVAAAGWALLALLEKVTAHARRVWTVIAGIVLGLSLVGTLGGTHPGAIAGLMALHLVVGLTIIVGLRGRRPATAPAG</sequence>
<keyword evidence="1" id="KW-0812">Transmembrane</keyword>
<feature type="transmembrane region" description="Helical" evidence="1">
    <location>
        <begin position="56"/>
        <end position="78"/>
    </location>
</feature>
<reference evidence="2" key="2">
    <citation type="submission" date="2021-04" db="EMBL/GenBank/DDBJ databases">
        <authorList>
            <person name="Gilroy R."/>
        </authorList>
    </citation>
    <scope>NUCLEOTIDE SEQUENCE</scope>
    <source>
        <strain evidence="2">ChiGjej4B4-7305</strain>
    </source>
</reference>
<feature type="transmembrane region" description="Helical" evidence="1">
    <location>
        <begin position="90"/>
        <end position="108"/>
    </location>
</feature>
<evidence type="ECO:0000256" key="1">
    <source>
        <dbReference type="SAM" id="Phobius"/>
    </source>
</evidence>